<sequence>MQQGQVLPTILVVEDDPLIRGLVEEALADGGFGTVIVSSGEEAIALLKGETNDYRALVTHINLSGPIDGWDIARVGREIDAIFPIVYMTGAAGDEWPSKGVPGSILLAKPFAPAQLVTALSQLLNAGTPTG</sequence>
<feature type="domain" description="Response regulatory" evidence="3">
    <location>
        <begin position="9"/>
        <end position="124"/>
    </location>
</feature>
<dbReference type="RefSeq" id="WP_151648290.1">
    <property type="nucleotide sequence ID" value="NZ_CP044543.1"/>
</dbReference>
<evidence type="ECO:0000313" key="5">
    <source>
        <dbReference type="Proteomes" id="UP000325641"/>
    </source>
</evidence>
<evidence type="ECO:0000256" key="2">
    <source>
        <dbReference type="PROSITE-ProRule" id="PRU00169"/>
    </source>
</evidence>
<dbReference type="KEGG" id="bbet:F8237_23380"/>
<dbReference type="SMART" id="SM00448">
    <property type="entry name" value="REC"/>
    <property type="match status" value="1"/>
</dbReference>
<evidence type="ECO:0000259" key="3">
    <source>
        <dbReference type="PROSITE" id="PS50110"/>
    </source>
</evidence>
<dbReference type="Gene3D" id="3.40.50.2300">
    <property type="match status" value="1"/>
</dbReference>
<dbReference type="InterPro" id="IPR001789">
    <property type="entry name" value="Sig_transdc_resp-reg_receiver"/>
</dbReference>
<gene>
    <name evidence="4" type="ORF">F8237_23380</name>
</gene>
<name>A0A5P6P9Z7_9BRAD</name>
<dbReference type="PANTHER" id="PTHR44591">
    <property type="entry name" value="STRESS RESPONSE REGULATOR PROTEIN 1"/>
    <property type="match status" value="1"/>
</dbReference>
<dbReference type="PANTHER" id="PTHR44591:SF21">
    <property type="entry name" value="TWO-COMPONENT RESPONSE REGULATOR"/>
    <property type="match status" value="1"/>
</dbReference>
<comment type="caution">
    <text evidence="2">Lacks conserved residue(s) required for the propagation of feature annotation.</text>
</comment>
<evidence type="ECO:0000313" key="4">
    <source>
        <dbReference type="EMBL" id="QFI75086.1"/>
    </source>
</evidence>
<dbReference type="Proteomes" id="UP000325641">
    <property type="component" value="Chromosome"/>
</dbReference>
<dbReference type="SUPFAM" id="SSF52172">
    <property type="entry name" value="CheY-like"/>
    <property type="match status" value="1"/>
</dbReference>
<protein>
    <submittedName>
        <fullName evidence="4">Response regulator</fullName>
    </submittedName>
</protein>
<reference evidence="5" key="1">
    <citation type="submission" date="2019-10" db="EMBL/GenBank/DDBJ databases">
        <title>Complete Genome Sequence of Bradyrhizobium betae type strain PL7HG1T.</title>
        <authorList>
            <person name="Bromfield E.S.P."/>
            <person name="Cloutier S."/>
        </authorList>
    </citation>
    <scope>NUCLEOTIDE SEQUENCE [LARGE SCALE GENOMIC DNA]</scope>
    <source>
        <strain evidence="5">PL7HG1</strain>
    </source>
</reference>
<organism evidence="4 5">
    <name type="scientific">Bradyrhizobium betae</name>
    <dbReference type="NCBI Taxonomy" id="244734"/>
    <lineage>
        <taxon>Bacteria</taxon>
        <taxon>Pseudomonadati</taxon>
        <taxon>Pseudomonadota</taxon>
        <taxon>Alphaproteobacteria</taxon>
        <taxon>Hyphomicrobiales</taxon>
        <taxon>Nitrobacteraceae</taxon>
        <taxon>Bradyrhizobium</taxon>
    </lineage>
</organism>
<dbReference type="Pfam" id="PF00072">
    <property type="entry name" value="Response_reg"/>
    <property type="match status" value="1"/>
</dbReference>
<dbReference type="GO" id="GO:0000160">
    <property type="term" value="P:phosphorelay signal transduction system"/>
    <property type="evidence" value="ECO:0007669"/>
    <property type="project" value="InterPro"/>
</dbReference>
<dbReference type="OrthoDB" id="7210814at2"/>
<evidence type="ECO:0000256" key="1">
    <source>
        <dbReference type="ARBA" id="ARBA00022553"/>
    </source>
</evidence>
<accession>A0A5P6P9Z7</accession>
<dbReference type="EMBL" id="CP044543">
    <property type="protein sequence ID" value="QFI75086.1"/>
    <property type="molecule type" value="Genomic_DNA"/>
</dbReference>
<dbReference type="PROSITE" id="PS50110">
    <property type="entry name" value="RESPONSE_REGULATORY"/>
    <property type="match status" value="1"/>
</dbReference>
<dbReference type="AlphaFoldDB" id="A0A5P6P9Z7"/>
<dbReference type="InterPro" id="IPR050595">
    <property type="entry name" value="Bact_response_regulator"/>
</dbReference>
<keyword evidence="1" id="KW-0597">Phosphoprotein</keyword>
<dbReference type="InterPro" id="IPR011006">
    <property type="entry name" value="CheY-like_superfamily"/>
</dbReference>
<proteinExistence type="predicted"/>